<accession>A0ABT6F639</accession>
<evidence type="ECO:0000313" key="5">
    <source>
        <dbReference type="Proteomes" id="UP001216907"/>
    </source>
</evidence>
<proteinExistence type="inferred from homology"/>
<dbReference type="SUPFAM" id="SSF82171">
    <property type="entry name" value="DPP6 N-terminal domain-like"/>
    <property type="match status" value="1"/>
</dbReference>
<dbReference type="Pfam" id="PF07676">
    <property type="entry name" value="PD40"/>
    <property type="match status" value="1"/>
</dbReference>
<evidence type="ECO:0000256" key="2">
    <source>
        <dbReference type="SAM" id="MobiDB-lite"/>
    </source>
</evidence>
<feature type="signal peptide" evidence="3">
    <location>
        <begin position="1"/>
        <end position="23"/>
    </location>
</feature>
<dbReference type="PANTHER" id="PTHR36842">
    <property type="entry name" value="PROTEIN TOLB HOMOLOG"/>
    <property type="match status" value="1"/>
</dbReference>
<dbReference type="EMBL" id="JARRAG010000001">
    <property type="protein sequence ID" value="MDG3002966.1"/>
    <property type="molecule type" value="Genomic_DNA"/>
</dbReference>
<dbReference type="InterPro" id="IPR011042">
    <property type="entry name" value="6-blade_b-propeller_TolB-like"/>
</dbReference>
<dbReference type="RefSeq" id="WP_277859325.1">
    <property type="nucleotide sequence ID" value="NZ_JARRAG010000001.1"/>
</dbReference>
<comment type="similarity">
    <text evidence="1">Belongs to the TolB family.</text>
</comment>
<feature type="compositionally biased region" description="Pro residues" evidence="2">
    <location>
        <begin position="666"/>
        <end position="696"/>
    </location>
</feature>
<keyword evidence="3" id="KW-0732">Signal</keyword>
<evidence type="ECO:0000256" key="1">
    <source>
        <dbReference type="ARBA" id="ARBA00009820"/>
    </source>
</evidence>
<reference evidence="4 5" key="1">
    <citation type="submission" date="2023-03" db="EMBL/GenBank/DDBJ databases">
        <title>Paludisphaera mucosa sp. nov. a novel planctomycete from northern fen.</title>
        <authorList>
            <person name="Ivanova A."/>
        </authorList>
    </citation>
    <scope>NUCLEOTIDE SEQUENCE [LARGE SCALE GENOMIC DNA]</scope>
    <source>
        <strain evidence="4 5">Pla2</strain>
    </source>
</reference>
<feature type="region of interest" description="Disordered" evidence="2">
    <location>
        <begin position="666"/>
        <end position="699"/>
    </location>
</feature>
<protein>
    <recommendedName>
        <fullName evidence="6">Translocation protein TolB</fullName>
    </recommendedName>
</protein>
<evidence type="ECO:0000313" key="4">
    <source>
        <dbReference type="EMBL" id="MDG3002966.1"/>
    </source>
</evidence>
<dbReference type="Proteomes" id="UP001216907">
    <property type="component" value="Unassembled WGS sequence"/>
</dbReference>
<feature type="chain" id="PRO_5045054178" description="Translocation protein TolB" evidence="3">
    <location>
        <begin position="24"/>
        <end position="709"/>
    </location>
</feature>
<gene>
    <name evidence="4" type="ORF">PZE19_04245</name>
</gene>
<dbReference type="Gene3D" id="2.120.10.30">
    <property type="entry name" value="TolB, C-terminal domain"/>
    <property type="match status" value="1"/>
</dbReference>
<sequence length="709" mass="75526">MFSSLAGLSCVLSAALMTSSPLAPVDWSRDGRWIAYTLVDSPDAPALPPGWLLAPSGSEAGPTSSSVIAGSQKTFRVWATRVKGPDSVLIEESKQPLSSPTWGADGRTLVYGRFVSSQPDSPSSQRGRYEVVVQSGLDQKRVVVVQPDLELEAAARSSIPFLGPTLSADGRRLAVPRPGPDAGVWVVHLDEDRATRAIDEARMPAWSPDGHRLAYLKSKPGPDGEPVVSVHLLNPAGTADRVLSIEASLTASFLTWGLDGQSLLMIANPRRGPFRNTQVDLVRVGLDTGQTSPVSTLEAVAPTNAPRRFRGPTTLAGAEKSPAVRVGLALDGEQEQAVCLVDTEGQDQVVKWGNLHTQNTFKRFHPLDAGLQIGSPAVAPDGRSLVFRVEDGGAGLVALLDLNSEEVTLVAPDAGARIRWLDRLAACAVTLLQTWLPSPDADGAGVRATVLPLLAELGGVHPRQFRLKRLAKFASGLVHEPGDPVPASGTGRDGLAEFRLLFAYLNQDYTAAERHLGAIEATTTDPHARLRWLCLRAQILLSEGEVDRARGMIAYIDRETQPQALSIEDVPSGFQIESVANPQNAWAKHLAQKATQGALVRGRNGQVDPQAGLDGQTAEMGGWDVDRMPNLPFAPNPGVEQGLVPLQPDELGVPPQIRIPGLIEPPAPGLQPPARMPRFAPPPGGIEPGRLPPQPPAAGLRALQLEIEQ</sequence>
<comment type="caution">
    <text evidence="4">The sequence shown here is derived from an EMBL/GenBank/DDBJ whole genome shotgun (WGS) entry which is preliminary data.</text>
</comment>
<organism evidence="4 5">
    <name type="scientific">Paludisphaera mucosa</name>
    <dbReference type="NCBI Taxonomy" id="3030827"/>
    <lineage>
        <taxon>Bacteria</taxon>
        <taxon>Pseudomonadati</taxon>
        <taxon>Planctomycetota</taxon>
        <taxon>Planctomycetia</taxon>
        <taxon>Isosphaerales</taxon>
        <taxon>Isosphaeraceae</taxon>
        <taxon>Paludisphaera</taxon>
    </lineage>
</organism>
<evidence type="ECO:0000256" key="3">
    <source>
        <dbReference type="SAM" id="SignalP"/>
    </source>
</evidence>
<dbReference type="PANTHER" id="PTHR36842:SF1">
    <property type="entry name" value="PROTEIN TOLB"/>
    <property type="match status" value="1"/>
</dbReference>
<evidence type="ECO:0008006" key="6">
    <source>
        <dbReference type="Google" id="ProtNLM"/>
    </source>
</evidence>
<name>A0ABT6F639_9BACT</name>
<keyword evidence="5" id="KW-1185">Reference proteome</keyword>
<dbReference type="InterPro" id="IPR011659">
    <property type="entry name" value="WD40"/>
</dbReference>